<dbReference type="SUPFAM" id="SSF75304">
    <property type="entry name" value="Amidase signature (AS) enzymes"/>
    <property type="match status" value="1"/>
</dbReference>
<organism evidence="3 4">
    <name type="scientific">Remersonia thermophila</name>
    <dbReference type="NCBI Taxonomy" id="72144"/>
    <lineage>
        <taxon>Eukaryota</taxon>
        <taxon>Fungi</taxon>
        <taxon>Dikarya</taxon>
        <taxon>Ascomycota</taxon>
        <taxon>Pezizomycotina</taxon>
        <taxon>Sordariomycetes</taxon>
        <taxon>Sordariomycetidae</taxon>
        <taxon>Sordariales</taxon>
        <taxon>Sordariales incertae sedis</taxon>
        <taxon>Remersonia</taxon>
    </lineage>
</organism>
<feature type="compositionally biased region" description="Acidic residues" evidence="1">
    <location>
        <begin position="612"/>
        <end position="622"/>
    </location>
</feature>
<feature type="compositionally biased region" description="Basic and acidic residues" evidence="1">
    <location>
        <begin position="623"/>
        <end position="633"/>
    </location>
</feature>
<sequence length="633" mass="68257">MASKNKRFANHPGCKQAPEKALEYRRDEDKNPPLNGLPLAIASAIVPYIPGLFKLLWHNAKFGQVRHAPGLQGVTPRYEPNVIPLAEGPGPASPPPIGPDLCAPQPADLAGRFASAADYHALYRSGKATPVQVVEAVFRTLDDASSEHRQGTAWVQLDERHRERVMAAAARSAERWAQGKPLGIMDGVPFGVKDDVDVHLYVSTMGMRVDPTNEYFKKPAQETCWPVVKLLEAGGILVGKMNQHEIGMDTTGCNPSTGTPVNWYNTSYYPGGSSSGAGSALSGGVVPIAVGTDAGGSCRIPASFCGVYGLKPTHNRLCHKGSTVCVVGLLTATAADMAIAYRIAAQPNPDDPAQNVLAASAPPEPLQDPAGGPREKKLLGICPEWVEAADPEVRAVFDASVDDLVARCGYARVDIRLPYLREAQWAHSAICLAESVVEAEDRDGGGGGGGALGMLNAANRLLVGTGAQTPATDFFRYAQLRQVVMAHLGFLFREHPGLILLSPTTPMAGWPRAPGDQRYGSFDGNRCLRNMTYAWLANMSGCPALSMPAGYAEPKQGEGRLPVGLMAMGEWGEEEQLLAFAREREAYLNHRYPGGRRRPERWVDVIRLAEERGEEEEEEEEEKQGREEAEGAR</sequence>
<dbReference type="GeneID" id="98122831"/>
<name>A0ABR4DKB2_9PEZI</name>
<dbReference type="Proteomes" id="UP001600064">
    <property type="component" value="Unassembled WGS sequence"/>
</dbReference>
<evidence type="ECO:0000259" key="2">
    <source>
        <dbReference type="Pfam" id="PF01425"/>
    </source>
</evidence>
<dbReference type="InterPro" id="IPR000120">
    <property type="entry name" value="Amidase"/>
</dbReference>
<dbReference type="PANTHER" id="PTHR11895">
    <property type="entry name" value="TRANSAMIDASE"/>
    <property type="match status" value="1"/>
</dbReference>
<evidence type="ECO:0000256" key="1">
    <source>
        <dbReference type="SAM" id="MobiDB-lite"/>
    </source>
</evidence>
<dbReference type="EMBL" id="JAZGUE010000001">
    <property type="protein sequence ID" value="KAL2270826.1"/>
    <property type="molecule type" value="Genomic_DNA"/>
</dbReference>
<feature type="region of interest" description="Disordered" evidence="1">
    <location>
        <begin position="610"/>
        <end position="633"/>
    </location>
</feature>
<evidence type="ECO:0000313" key="3">
    <source>
        <dbReference type="EMBL" id="KAL2270826.1"/>
    </source>
</evidence>
<gene>
    <name evidence="3" type="ORF">VTJ83DRAFT_197</name>
</gene>
<feature type="region of interest" description="Disordered" evidence="1">
    <location>
        <begin position="1"/>
        <end position="29"/>
    </location>
</feature>
<feature type="domain" description="Amidase" evidence="2">
    <location>
        <begin position="163"/>
        <end position="578"/>
    </location>
</feature>
<keyword evidence="4" id="KW-1185">Reference proteome</keyword>
<evidence type="ECO:0000313" key="4">
    <source>
        <dbReference type="Proteomes" id="UP001600064"/>
    </source>
</evidence>
<feature type="compositionally biased region" description="Basic and acidic residues" evidence="1">
    <location>
        <begin position="17"/>
        <end position="29"/>
    </location>
</feature>
<dbReference type="Gene3D" id="3.90.1300.10">
    <property type="entry name" value="Amidase signature (AS) domain"/>
    <property type="match status" value="1"/>
</dbReference>
<dbReference type="RefSeq" id="XP_070869550.1">
    <property type="nucleotide sequence ID" value="XM_071008187.1"/>
</dbReference>
<reference evidence="3 4" key="1">
    <citation type="journal article" date="2024" name="Commun. Biol.">
        <title>Comparative genomic analysis of thermophilic fungi reveals convergent evolutionary adaptations and gene losses.</title>
        <authorList>
            <person name="Steindorff A.S."/>
            <person name="Aguilar-Pontes M.V."/>
            <person name="Robinson A.J."/>
            <person name="Andreopoulos B."/>
            <person name="LaButti K."/>
            <person name="Kuo A."/>
            <person name="Mondo S."/>
            <person name="Riley R."/>
            <person name="Otillar R."/>
            <person name="Haridas S."/>
            <person name="Lipzen A."/>
            <person name="Grimwood J."/>
            <person name="Schmutz J."/>
            <person name="Clum A."/>
            <person name="Reid I.D."/>
            <person name="Moisan M.C."/>
            <person name="Butler G."/>
            <person name="Nguyen T.T.M."/>
            <person name="Dewar K."/>
            <person name="Conant G."/>
            <person name="Drula E."/>
            <person name="Henrissat B."/>
            <person name="Hansel C."/>
            <person name="Singer S."/>
            <person name="Hutchinson M.I."/>
            <person name="de Vries R.P."/>
            <person name="Natvig D.O."/>
            <person name="Powell A.J."/>
            <person name="Tsang A."/>
            <person name="Grigoriev I.V."/>
        </authorList>
    </citation>
    <scope>NUCLEOTIDE SEQUENCE [LARGE SCALE GENOMIC DNA]</scope>
    <source>
        <strain evidence="3 4">ATCC 22073</strain>
    </source>
</reference>
<accession>A0ABR4DKB2</accession>
<proteinExistence type="predicted"/>
<dbReference type="InterPro" id="IPR036928">
    <property type="entry name" value="AS_sf"/>
</dbReference>
<dbReference type="InterPro" id="IPR023631">
    <property type="entry name" value="Amidase_dom"/>
</dbReference>
<dbReference type="PANTHER" id="PTHR11895:SF67">
    <property type="entry name" value="AMIDASE DOMAIN-CONTAINING PROTEIN"/>
    <property type="match status" value="1"/>
</dbReference>
<dbReference type="Pfam" id="PF01425">
    <property type="entry name" value="Amidase"/>
    <property type="match status" value="1"/>
</dbReference>
<protein>
    <recommendedName>
        <fullName evidence="2">Amidase domain-containing protein</fullName>
    </recommendedName>
</protein>
<comment type="caution">
    <text evidence="3">The sequence shown here is derived from an EMBL/GenBank/DDBJ whole genome shotgun (WGS) entry which is preliminary data.</text>
</comment>